<reference evidence="1" key="1">
    <citation type="submission" date="2022-10" db="EMBL/GenBank/DDBJ databases">
        <title>The WGS of Solirubrobacter sp. CPCC 204708.</title>
        <authorList>
            <person name="Jiang Z."/>
        </authorList>
    </citation>
    <scope>NUCLEOTIDE SEQUENCE</scope>
    <source>
        <strain evidence="1">CPCC 204708</strain>
    </source>
</reference>
<dbReference type="InterPro" id="IPR029063">
    <property type="entry name" value="SAM-dependent_MTases_sf"/>
</dbReference>
<dbReference type="SUPFAM" id="SSF53335">
    <property type="entry name" value="S-adenosyl-L-methionine-dependent methyltransferases"/>
    <property type="match status" value="1"/>
</dbReference>
<name>A0ABT4RLA0_9ACTN</name>
<dbReference type="Gene3D" id="3.40.50.150">
    <property type="entry name" value="Vaccinia Virus protein VP39"/>
    <property type="match status" value="1"/>
</dbReference>
<organism evidence="1 2">
    <name type="scientific">Solirubrobacter deserti</name>
    <dbReference type="NCBI Taxonomy" id="2282478"/>
    <lineage>
        <taxon>Bacteria</taxon>
        <taxon>Bacillati</taxon>
        <taxon>Actinomycetota</taxon>
        <taxon>Thermoleophilia</taxon>
        <taxon>Solirubrobacterales</taxon>
        <taxon>Solirubrobacteraceae</taxon>
        <taxon>Solirubrobacter</taxon>
    </lineage>
</organism>
<dbReference type="GO" id="GO:0008168">
    <property type="term" value="F:methyltransferase activity"/>
    <property type="evidence" value="ECO:0007669"/>
    <property type="project" value="UniProtKB-KW"/>
</dbReference>
<dbReference type="PANTHER" id="PTHR43861">
    <property type="entry name" value="TRANS-ACONITATE 2-METHYLTRANSFERASE-RELATED"/>
    <property type="match status" value="1"/>
</dbReference>
<dbReference type="PANTHER" id="PTHR43861:SF1">
    <property type="entry name" value="TRANS-ACONITATE 2-METHYLTRANSFERASE"/>
    <property type="match status" value="1"/>
</dbReference>
<protein>
    <submittedName>
        <fullName evidence="1">Class I SAM-dependent methyltransferase</fullName>
    </submittedName>
</protein>
<sequence length="189" mass="21126">MREFYEAFWADAPQDPEPYEWERRKRLLLAEVRPGDRVLDLGCGAGRFLALLDDAVGVEIAEEAARRARANVPGADVRVAEDTLPVGHGEFDLVWCSETLEHIPDVGATLNELRRVLRRGGRALITVPYHGRVQAAMVALTRFETHFDPLGQHVRFFTRRSLTAALEFAGFEASVGRDGPFLVARATRT</sequence>
<keyword evidence="1" id="KW-0489">Methyltransferase</keyword>
<keyword evidence="2" id="KW-1185">Reference proteome</keyword>
<keyword evidence="1" id="KW-0808">Transferase</keyword>
<comment type="caution">
    <text evidence="1">The sequence shown here is derived from an EMBL/GenBank/DDBJ whole genome shotgun (WGS) entry which is preliminary data.</text>
</comment>
<dbReference type="Proteomes" id="UP001147700">
    <property type="component" value="Unassembled WGS sequence"/>
</dbReference>
<proteinExistence type="predicted"/>
<gene>
    <name evidence="1" type="ORF">OJ962_16565</name>
</gene>
<accession>A0ABT4RLA0</accession>
<evidence type="ECO:0000313" key="1">
    <source>
        <dbReference type="EMBL" id="MDA0139116.1"/>
    </source>
</evidence>
<dbReference type="GO" id="GO:0032259">
    <property type="term" value="P:methylation"/>
    <property type="evidence" value="ECO:0007669"/>
    <property type="project" value="UniProtKB-KW"/>
</dbReference>
<dbReference type="Pfam" id="PF13489">
    <property type="entry name" value="Methyltransf_23"/>
    <property type="match status" value="1"/>
</dbReference>
<evidence type="ECO:0000313" key="2">
    <source>
        <dbReference type="Proteomes" id="UP001147700"/>
    </source>
</evidence>
<dbReference type="EMBL" id="JAPCID010000021">
    <property type="protein sequence ID" value="MDA0139116.1"/>
    <property type="molecule type" value="Genomic_DNA"/>
</dbReference>
<dbReference type="RefSeq" id="WP_202954977.1">
    <property type="nucleotide sequence ID" value="NZ_JAPCID010000021.1"/>
</dbReference>